<dbReference type="EMBL" id="BNAQ01000002">
    <property type="protein sequence ID" value="GHH13940.1"/>
    <property type="molecule type" value="Genomic_DNA"/>
</dbReference>
<protein>
    <recommendedName>
        <fullName evidence="1">DUF4145 domain-containing protein</fullName>
    </recommendedName>
</protein>
<feature type="domain" description="DUF4145" evidence="1">
    <location>
        <begin position="70"/>
        <end position="148"/>
    </location>
</feature>
<evidence type="ECO:0000313" key="3">
    <source>
        <dbReference type="Proteomes" id="UP000652430"/>
    </source>
</evidence>
<evidence type="ECO:0000313" key="2">
    <source>
        <dbReference type="EMBL" id="GHH13940.1"/>
    </source>
</evidence>
<dbReference type="InterPro" id="IPR025285">
    <property type="entry name" value="DUF4145"/>
</dbReference>
<proteinExistence type="predicted"/>
<name>A0ABQ3LF80_9SPHN</name>
<reference evidence="3" key="1">
    <citation type="journal article" date="2019" name="Int. J. Syst. Evol. Microbiol.">
        <title>The Global Catalogue of Microorganisms (GCM) 10K type strain sequencing project: providing services to taxonomists for standard genome sequencing and annotation.</title>
        <authorList>
            <consortium name="The Broad Institute Genomics Platform"/>
            <consortium name="The Broad Institute Genome Sequencing Center for Infectious Disease"/>
            <person name="Wu L."/>
            <person name="Ma J."/>
        </authorList>
    </citation>
    <scope>NUCLEOTIDE SEQUENCE [LARGE SCALE GENOMIC DNA]</scope>
    <source>
        <strain evidence="3">CGMCC 1.8957</strain>
    </source>
</reference>
<comment type="caution">
    <text evidence="2">The sequence shown here is derived from an EMBL/GenBank/DDBJ whole genome shotgun (WGS) entry which is preliminary data.</text>
</comment>
<keyword evidence="3" id="KW-1185">Reference proteome</keyword>
<sequence length="201" mass="21652">MKGGTFNGYTIHPIGRIATCPNCKGPTVELIFESPADDTVYYKSQVFPRGGRFPPSPPEVPATISQDYAEANEVLAISPKASAALSRRCLQSILSAHGYNNNNLVKQVESAIGETDAAKSLPSSLRDNIDAIRNFGNFSAHPITDQTTLQIVDVEEGEAEWCLQILLDMFDHYYVAPAKAAARRASLSAKLAAAGKPPMKS</sequence>
<accession>A0ABQ3LF80</accession>
<dbReference type="Pfam" id="PF13643">
    <property type="entry name" value="DUF4145"/>
    <property type="match status" value="1"/>
</dbReference>
<dbReference type="Proteomes" id="UP000652430">
    <property type="component" value="Unassembled WGS sequence"/>
</dbReference>
<gene>
    <name evidence="2" type="ORF">GCM10008023_15140</name>
</gene>
<organism evidence="2 3">
    <name type="scientific">Sphingomonas glacialis</name>
    <dbReference type="NCBI Taxonomy" id="658225"/>
    <lineage>
        <taxon>Bacteria</taxon>
        <taxon>Pseudomonadati</taxon>
        <taxon>Pseudomonadota</taxon>
        <taxon>Alphaproteobacteria</taxon>
        <taxon>Sphingomonadales</taxon>
        <taxon>Sphingomonadaceae</taxon>
        <taxon>Sphingomonas</taxon>
    </lineage>
</organism>
<evidence type="ECO:0000259" key="1">
    <source>
        <dbReference type="Pfam" id="PF13643"/>
    </source>
</evidence>